<dbReference type="GO" id="GO:0004930">
    <property type="term" value="F:G protein-coupled receptor activity"/>
    <property type="evidence" value="ECO:0007669"/>
    <property type="project" value="UniProtKB-KW"/>
</dbReference>
<evidence type="ECO:0000259" key="11">
    <source>
        <dbReference type="PROSITE" id="PS50262"/>
    </source>
</evidence>
<evidence type="ECO:0000256" key="2">
    <source>
        <dbReference type="ARBA" id="ARBA00022475"/>
    </source>
</evidence>
<dbReference type="OrthoDB" id="6122750at2759"/>
<feature type="transmembrane region" description="Helical" evidence="10">
    <location>
        <begin position="58"/>
        <end position="77"/>
    </location>
</feature>
<evidence type="ECO:0000256" key="5">
    <source>
        <dbReference type="ARBA" id="ARBA00023040"/>
    </source>
</evidence>
<dbReference type="EMBL" id="CACVKT020000403">
    <property type="protein sequence ID" value="CAC5358858.1"/>
    <property type="molecule type" value="Genomic_DNA"/>
</dbReference>
<evidence type="ECO:0000256" key="7">
    <source>
        <dbReference type="ARBA" id="ARBA00023170"/>
    </source>
</evidence>
<dbReference type="PANTHER" id="PTHR24246:SF27">
    <property type="entry name" value="ADENOSINE RECEPTOR, ISOFORM A"/>
    <property type="match status" value="1"/>
</dbReference>
<organism evidence="12 13">
    <name type="scientific">Mytilus coruscus</name>
    <name type="common">Sea mussel</name>
    <dbReference type="NCBI Taxonomy" id="42192"/>
    <lineage>
        <taxon>Eukaryota</taxon>
        <taxon>Metazoa</taxon>
        <taxon>Spiralia</taxon>
        <taxon>Lophotrochozoa</taxon>
        <taxon>Mollusca</taxon>
        <taxon>Bivalvia</taxon>
        <taxon>Autobranchia</taxon>
        <taxon>Pteriomorphia</taxon>
        <taxon>Mytilida</taxon>
        <taxon>Mytiloidea</taxon>
        <taxon>Mytilidae</taxon>
        <taxon>Mytilinae</taxon>
        <taxon>Mytilus</taxon>
    </lineage>
</organism>
<dbReference type="Gene3D" id="1.20.1070.10">
    <property type="entry name" value="Rhodopsin 7-helix transmembrane proteins"/>
    <property type="match status" value="1"/>
</dbReference>
<evidence type="ECO:0000256" key="4">
    <source>
        <dbReference type="ARBA" id="ARBA00022989"/>
    </source>
</evidence>
<dbReference type="AlphaFoldDB" id="A0A6J8A0C6"/>
<evidence type="ECO:0000256" key="8">
    <source>
        <dbReference type="ARBA" id="ARBA00023180"/>
    </source>
</evidence>
<accession>A0A6J8A0C6</accession>
<dbReference type="Proteomes" id="UP000507470">
    <property type="component" value="Unassembled WGS sequence"/>
</dbReference>
<evidence type="ECO:0000256" key="10">
    <source>
        <dbReference type="SAM" id="Phobius"/>
    </source>
</evidence>
<keyword evidence="4 10" id="KW-1133">Transmembrane helix</keyword>
<feature type="transmembrane region" description="Helical" evidence="10">
    <location>
        <begin position="17"/>
        <end position="38"/>
    </location>
</feature>
<keyword evidence="8" id="KW-0325">Glycoprotein</keyword>
<dbReference type="PROSITE" id="PS50262">
    <property type="entry name" value="G_PROTEIN_RECEP_F1_2"/>
    <property type="match status" value="1"/>
</dbReference>
<name>A0A6J8A0C6_MYTCO</name>
<evidence type="ECO:0000256" key="3">
    <source>
        <dbReference type="ARBA" id="ARBA00022692"/>
    </source>
</evidence>
<dbReference type="GO" id="GO:0005886">
    <property type="term" value="C:plasma membrane"/>
    <property type="evidence" value="ECO:0007669"/>
    <property type="project" value="UniProtKB-SubCell"/>
</dbReference>
<keyword evidence="2" id="KW-1003">Cell membrane</keyword>
<dbReference type="SUPFAM" id="SSF81321">
    <property type="entry name" value="Family A G protein-coupled receptor-like"/>
    <property type="match status" value="1"/>
</dbReference>
<dbReference type="InterPro" id="IPR000276">
    <property type="entry name" value="GPCR_Rhodpsn"/>
</dbReference>
<evidence type="ECO:0000256" key="1">
    <source>
        <dbReference type="ARBA" id="ARBA00004651"/>
    </source>
</evidence>
<feature type="transmembrane region" description="Helical" evidence="10">
    <location>
        <begin position="98"/>
        <end position="120"/>
    </location>
</feature>
<comment type="subcellular location">
    <subcellularLocation>
        <location evidence="1">Cell membrane</location>
        <topology evidence="1">Multi-pass membrane protein</topology>
    </subcellularLocation>
</comment>
<keyword evidence="13" id="KW-1185">Reference proteome</keyword>
<keyword evidence="7" id="KW-0675">Receptor</keyword>
<dbReference type="InterPro" id="IPR017452">
    <property type="entry name" value="GPCR_Rhodpsn_7TM"/>
</dbReference>
<proteinExistence type="predicted"/>
<feature type="transmembrane region" description="Helical" evidence="10">
    <location>
        <begin position="184"/>
        <end position="209"/>
    </location>
</feature>
<keyword evidence="6 10" id="KW-0472">Membrane</keyword>
<evidence type="ECO:0000313" key="13">
    <source>
        <dbReference type="Proteomes" id="UP000507470"/>
    </source>
</evidence>
<evidence type="ECO:0000256" key="9">
    <source>
        <dbReference type="ARBA" id="ARBA00023224"/>
    </source>
</evidence>
<keyword evidence="5" id="KW-0297">G-protein coupled receptor</keyword>
<dbReference type="Pfam" id="PF00001">
    <property type="entry name" value="7tm_1"/>
    <property type="match status" value="1"/>
</dbReference>
<keyword evidence="3 10" id="KW-0812">Transmembrane</keyword>
<feature type="transmembrane region" description="Helical" evidence="10">
    <location>
        <begin position="221"/>
        <end position="242"/>
    </location>
</feature>
<reference evidence="12 13" key="1">
    <citation type="submission" date="2020-06" db="EMBL/GenBank/DDBJ databases">
        <authorList>
            <person name="Li R."/>
            <person name="Bekaert M."/>
        </authorList>
    </citation>
    <scope>NUCLEOTIDE SEQUENCE [LARGE SCALE GENOMIC DNA]</scope>
    <source>
        <strain evidence="13">wild</strain>
    </source>
</reference>
<keyword evidence="9" id="KW-0807">Transducer</keyword>
<feature type="transmembrane region" description="Helical" evidence="10">
    <location>
        <begin position="140"/>
        <end position="163"/>
    </location>
</feature>
<dbReference type="PANTHER" id="PTHR24246">
    <property type="entry name" value="OLFACTORY RECEPTOR AND ADENOSINE RECEPTOR"/>
    <property type="match status" value="1"/>
</dbReference>
<gene>
    <name evidence="12" type="ORF">MCOR_1932</name>
</gene>
<protein>
    <recommendedName>
        <fullName evidence="11">G-protein coupled receptors family 1 profile domain-containing protein</fullName>
    </recommendedName>
</protein>
<evidence type="ECO:0000313" key="12">
    <source>
        <dbReference type="EMBL" id="CAC5358858.1"/>
    </source>
</evidence>
<feature type="domain" description="G-protein coupled receptors family 1 profile" evidence="11">
    <location>
        <begin position="1"/>
        <end position="240"/>
    </location>
</feature>
<sequence length="271" mass="30526">MVLNKSSKLRKSRFEKLVLHLSISDIIFLVEVITYILLKEFDIGLDISYKYACLTVRNLTAGTYIFSLFQCFLICLERLNATFVVDKTAIRGITSGKGVVIGCIICHLGSVLQTVIEILLFQTSLSVCNTSASSIKTALVIPMTLLCICIILIYLIIVVRIYNRQNQHPGSSRNTMTAKMTIKAFKTLSVVMSITLIANIPSCIISLYSEFFGRTETISRWIVYCNTLVIVNPLLDPIIYVFRLEDFRDKIAGVFCRKHDLQNESRSGITN</sequence>
<evidence type="ECO:0000256" key="6">
    <source>
        <dbReference type="ARBA" id="ARBA00023136"/>
    </source>
</evidence>
<dbReference type="PRINTS" id="PR00237">
    <property type="entry name" value="GPCRRHODOPSN"/>
</dbReference>